<keyword evidence="1" id="KW-0479">Metal-binding</keyword>
<dbReference type="InterPro" id="IPR032466">
    <property type="entry name" value="Metal_Hydrolase"/>
</dbReference>
<dbReference type="Gene3D" id="3.20.20.140">
    <property type="entry name" value="Metal-dependent hydrolases"/>
    <property type="match status" value="1"/>
</dbReference>
<evidence type="ECO:0000259" key="6">
    <source>
        <dbReference type="Pfam" id="PF04909"/>
    </source>
</evidence>
<sequence length="316" mass="33974">MSAPLVDVHAHFLTPWYVDAAEAAGHRFPDGMPAYPSWTPDDHLRLMDEHGIGRSVLSISSPGVSFGDVAASVQLCRRVNDHAAELVARRPDRFGFFASVPLPAVDEALEEAGRALDDLGAAGVVITTNAGGRYLGDPALDPFLAELGRRGAVVFVHPTSPVGWECAALGFPQPMVEFFAETTRSVSALLIRGFLADHPGLRMIVPHCGASLPVLIDRLRLFASLLPAVSAEPATVDEGLERLWFDLAGTPMPVHADTLVDQVGTSRLLYGSDFCWTPPHLVAAQVDSLDKGWRAAEHGPWRELVAANAARLWGRA</sequence>
<gene>
    <name evidence="7" type="ORF">GCM10009559_50780</name>
</gene>
<comment type="caution">
    <text evidence="7">The sequence shown here is derived from an EMBL/GenBank/DDBJ whole genome shotgun (WGS) entry which is preliminary data.</text>
</comment>
<accession>A0ABN1N6F0</accession>
<evidence type="ECO:0000256" key="3">
    <source>
        <dbReference type="ARBA" id="ARBA00023239"/>
    </source>
</evidence>
<proteinExistence type="predicted"/>
<dbReference type="Proteomes" id="UP001499967">
    <property type="component" value="Unassembled WGS sequence"/>
</dbReference>
<name>A0ABN1N6F0_9PSEU</name>
<evidence type="ECO:0000256" key="1">
    <source>
        <dbReference type="ARBA" id="ARBA00022723"/>
    </source>
</evidence>
<dbReference type="Pfam" id="PF04909">
    <property type="entry name" value="Amidohydro_2"/>
    <property type="match status" value="1"/>
</dbReference>
<dbReference type="SUPFAM" id="SSF51556">
    <property type="entry name" value="Metallo-dependent hydrolases"/>
    <property type="match status" value="1"/>
</dbReference>
<reference evidence="7 8" key="1">
    <citation type="journal article" date="2019" name="Int. J. Syst. Evol. Microbiol.">
        <title>The Global Catalogue of Microorganisms (GCM) 10K type strain sequencing project: providing services to taxonomists for standard genome sequencing and annotation.</title>
        <authorList>
            <consortium name="The Broad Institute Genomics Platform"/>
            <consortium name="The Broad Institute Genome Sequencing Center for Infectious Disease"/>
            <person name="Wu L."/>
            <person name="Ma J."/>
        </authorList>
    </citation>
    <scope>NUCLEOTIDE SEQUENCE [LARGE SCALE GENOMIC DNA]</scope>
    <source>
        <strain evidence="7 8">JCM 11117</strain>
    </source>
</reference>
<evidence type="ECO:0000313" key="7">
    <source>
        <dbReference type="EMBL" id="GAA0895340.1"/>
    </source>
</evidence>
<dbReference type="InterPro" id="IPR006680">
    <property type="entry name" value="Amidohydro-rel"/>
</dbReference>
<keyword evidence="8" id="KW-1185">Reference proteome</keyword>
<feature type="domain" description="Amidohydrolase-related" evidence="6">
    <location>
        <begin position="6"/>
        <end position="314"/>
    </location>
</feature>
<keyword evidence="2" id="KW-0862">Zinc</keyword>
<dbReference type="RefSeq" id="WP_343944071.1">
    <property type="nucleotide sequence ID" value="NZ_BAAAHP010000157.1"/>
</dbReference>
<protein>
    <recommendedName>
        <fullName evidence="5">6-methylsalicylate decarboxylase</fullName>
        <ecNumber evidence="5">4.1.1.52</ecNumber>
    </recommendedName>
</protein>
<evidence type="ECO:0000256" key="4">
    <source>
        <dbReference type="ARBA" id="ARBA00036832"/>
    </source>
</evidence>
<dbReference type="PANTHER" id="PTHR21240:SF29">
    <property type="entry name" value="AMIDOHYDROLASE-RELATED DOMAIN-CONTAINING PROTEIN"/>
    <property type="match status" value="1"/>
</dbReference>
<organism evidence="7 8">
    <name type="scientific">Pseudonocardia zijingensis</name>
    <dbReference type="NCBI Taxonomy" id="153376"/>
    <lineage>
        <taxon>Bacteria</taxon>
        <taxon>Bacillati</taxon>
        <taxon>Actinomycetota</taxon>
        <taxon>Actinomycetes</taxon>
        <taxon>Pseudonocardiales</taxon>
        <taxon>Pseudonocardiaceae</taxon>
        <taxon>Pseudonocardia</taxon>
    </lineage>
</organism>
<dbReference type="EMBL" id="BAAAHP010000157">
    <property type="protein sequence ID" value="GAA0895340.1"/>
    <property type="molecule type" value="Genomic_DNA"/>
</dbReference>
<comment type="catalytic activity">
    <reaction evidence="4">
        <text>6-methylsalicylate + H(+) = 3-methylphenol + CO2</text>
        <dbReference type="Rhea" id="RHEA:23112"/>
        <dbReference type="ChEBI" id="CHEBI:15378"/>
        <dbReference type="ChEBI" id="CHEBI:16526"/>
        <dbReference type="ChEBI" id="CHEBI:17231"/>
        <dbReference type="ChEBI" id="CHEBI:36658"/>
        <dbReference type="EC" id="4.1.1.52"/>
    </reaction>
    <physiologicalReaction direction="left-to-right" evidence="4">
        <dbReference type="Rhea" id="RHEA:23113"/>
    </physiologicalReaction>
</comment>
<dbReference type="EC" id="4.1.1.52" evidence="5"/>
<evidence type="ECO:0000256" key="2">
    <source>
        <dbReference type="ARBA" id="ARBA00022833"/>
    </source>
</evidence>
<keyword evidence="3" id="KW-0456">Lyase</keyword>
<evidence type="ECO:0000256" key="5">
    <source>
        <dbReference type="ARBA" id="ARBA00038889"/>
    </source>
</evidence>
<evidence type="ECO:0000313" key="8">
    <source>
        <dbReference type="Proteomes" id="UP001499967"/>
    </source>
</evidence>
<dbReference type="InterPro" id="IPR032465">
    <property type="entry name" value="ACMSD"/>
</dbReference>
<dbReference type="PANTHER" id="PTHR21240">
    <property type="entry name" value="2-AMINO-3-CARBOXYLMUCONATE-6-SEMIALDEHYDE DECARBOXYLASE"/>
    <property type="match status" value="1"/>
</dbReference>